<keyword evidence="3" id="KW-0472">Membrane</keyword>
<dbReference type="STRING" id="1410606.T478_0966"/>
<evidence type="ECO:0000313" key="5">
    <source>
        <dbReference type="EMBL" id="PTL88192.1"/>
    </source>
</evidence>
<keyword evidence="3" id="KW-1133">Transmembrane helix</keyword>
<reference evidence="5" key="3">
    <citation type="submission" date="2016-05" db="EMBL/GenBank/DDBJ databases">
        <authorList>
            <person name="Lavstsen T."/>
            <person name="Jespersen J.S."/>
        </authorList>
    </citation>
    <scope>NUCLEOTIDE SEQUENCE [LARGE SCALE GENOMIC DNA]</scope>
    <source>
        <strain evidence="5">U25</strain>
    </source>
</reference>
<evidence type="ECO:0000256" key="2">
    <source>
        <dbReference type="SAM" id="MobiDB-lite"/>
    </source>
</evidence>
<dbReference type="AlphaFoldDB" id="A0A0A7V270"/>
<organism evidence="4 6">
    <name type="scientific">Candidatus Nitrosopelagicus brevis</name>
    <dbReference type="NCBI Taxonomy" id="1410606"/>
    <lineage>
        <taxon>Archaea</taxon>
        <taxon>Nitrososphaerota</taxon>
    </lineage>
</organism>
<feature type="compositionally biased region" description="Low complexity" evidence="2">
    <location>
        <begin position="170"/>
        <end position="181"/>
    </location>
</feature>
<dbReference type="KEGG" id="nbv:T478_0966"/>
<keyword evidence="3" id="KW-0812">Transmembrane</keyword>
<evidence type="ECO:0000313" key="7">
    <source>
        <dbReference type="Proteomes" id="UP000241022"/>
    </source>
</evidence>
<feature type="compositionally biased region" description="Low complexity" evidence="2">
    <location>
        <begin position="197"/>
        <end position="206"/>
    </location>
</feature>
<dbReference type="Proteomes" id="UP000030944">
    <property type="component" value="Chromosome"/>
</dbReference>
<keyword evidence="1" id="KW-0175">Coiled coil</keyword>
<feature type="transmembrane region" description="Helical" evidence="3">
    <location>
        <begin position="351"/>
        <end position="369"/>
    </location>
</feature>
<sequence length="494" mass="55355">MGIIPLFGISAFGGGGFGAPQPSQILSINSGFIIQEMDENGNTVFMQHILANDYGIPMDITVSSFQSADFQKIDQVCEPQKLFTNHILVIPYQPVPLSELGRYVMLPALAEFQHPDTSEELEIYLKKYNLLLDDGVNAGFTQSVDFSCDDVYVTMNPRYEHAFDDSLGMQSQSGSSSQQSGGQQGGQQGSQQGGQQGSQQGAQQNGQQGGQQSGTNLTPQEQELLQQADELLREYQMAAELQNAPLNPAERPYLVEQNTEQFRDEIAQQMQLQEQLMQQLQQNPEFQNFDEQLSNEGLIQQPSSLDVSDDETSLSVPYENEEMSATISANFQNGQITNVSLERPSGEMETTLLWVIPLVIGIIAAAILISKRFTTKERIVQTPIIVKNDSYTISYVDLTHEMLREAQHLYDEDLFKDAHEKLSQAIRFYYSNRFSTGAELTNMDALQLLRKENIPEFDSILDSLGMCEMIEFAKNPTERKKFISAIENFSQIIK</sequence>
<evidence type="ECO:0000313" key="6">
    <source>
        <dbReference type="Proteomes" id="UP000030944"/>
    </source>
</evidence>
<feature type="region of interest" description="Disordered" evidence="2">
    <location>
        <begin position="166"/>
        <end position="216"/>
    </location>
</feature>
<dbReference type="HOGENOM" id="CLU_551665_0_0_2"/>
<dbReference type="EMBL" id="CP007026">
    <property type="protein sequence ID" value="AJA93124.1"/>
    <property type="molecule type" value="Genomic_DNA"/>
</dbReference>
<dbReference type="Proteomes" id="UP000241022">
    <property type="component" value="Unassembled WGS sequence"/>
</dbReference>
<gene>
    <name evidence="5" type="ORF">A7X95_02685</name>
    <name evidence="4" type="ORF">T478_0966</name>
</gene>
<evidence type="ECO:0000313" key="4">
    <source>
        <dbReference type="EMBL" id="AJA93124.1"/>
    </source>
</evidence>
<dbReference type="EMBL" id="LXWN01000001">
    <property type="protein sequence ID" value="PTL88192.1"/>
    <property type="molecule type" value="Genomic_DNA"/>
</dbReference>
<keyword evidence="7" id="KW-1185">Reference proteome</keyword>
<proteinExistence type="predicted"/>
<dbReference type="GeneID" id="24816853"/>
<protein>
    <submittedName>
        <fullName evidence="4">Uncharacterized protein</fullName>
    </submittedName>
</protein>
<reference evidence="5 7" key="4">
    <citation type="submission" date="2018-04" db="EMBL/GenBank/DDBJ databases">
        <title>Transcriptomics of ammonia oxidizing archaea.</title>
        <authorList>
            <person name="Carini P."/>
        </authorList>
    </citation>
    <scope>NUCLEOTIDE SEQUENCE [LARGE SCALE GENOMIC DNA]</scope>
    <source>
        <strain evidence="5 7">U25</strain>
    </source>
</reference>
<reference evidence="4 6" key="1">
    <citation type="journal article" date="2015" name="Proc. Natl. Acad. Sci. U.S.A.">
        <title>Genomic and proteomic characterization of "Candidatus Nitrosopelagicus brevis": An ammonia-oxidizing archaeon from the open ocean.</title>
        <authorList>
            <person name="Santoro A.E."/>
            <person name="Dupont C.L."/>
            <person name="Richter R.A."/>
            <person name="Craig M.T."/>
            <person name="Carini P."/>
            <person name="McIlvin M.R."/>
            <person name="Yang Y."/>
            <person name="Orsi W.D."/>
            <person name="Moran D.M."/>
            <person name="Saito M.A."/>
        </authorList>
    </citation>
    <scope>NUCLEOTIDE SEQUENCE [LARGE SCALE GENOMIC DNA]</scope>
    <source>
        <strain evidence="4">CN25</strain>
        <strain evidence="6">V2</strain>
    </source>
</reference>
<evidence type="ECO:0000256" key="1">
    <source>
        <dbReference type="SAM" id="Coils"/>
    </source>
</evidence>
<dbReference type="RefSeq" id="WP_048105542.1">
    <property type="nucleotide sequence ID" value="NZ_CP007026.1"/>
</dbReference>
<evidence type="ECO:0000256" key="3">
    <source>
        <dbReference type="SAM" id="Phobius"/>
    </source>
</evidence>
<feature type="coiled-coil region" evidence="1">
    <location>
        <begin position="221"/>
        <end position="283"/>
    </location>
</feature>
<name>A0A0A7V270_9ARCH</name>
<accession>A0A0A7V270</accession>
<reference evidence="7" key="2">
    <citation type="submission" date="2016-05" db="EMBL/GenBank/DDBJ databases">
        <authorList>
            <person name="Dupont C."/>
            <person name="Santoro A."/>
        </authorList>
    </citation>
    <scope>NUCLEOTIDE SEQUENCE [LARGE SCALE GENOMIC DNA]</scope>
    <source>
        <strain evidence="7">U25</strain>
    </source>
</reference>
<feature type="compositionally biased region" description="Gly residues" evidence="2">
    <location>
        <begin position="182"/>
        <end position="196"/>
    </location>
</feature>